<dbReference type="PIRSF" id="PIRSF006107">
    <property type="entry name" value="PhpActrans_proteobac"/>
    <property type="match status" value="1"/>
</dbReference>
<dbReference type="InterPro" id="IPR042113">
    <property type="entry name" value="P_AcTrfase_dom1"/>
</dbReference>
<accession>A0A9N7LNB3</accession>
<name>A0A9N7LNB3_9MYCO</name>
<dbReference type="NCBIfam" id="NF007233">
    <property type="entry name" value="PRK09653.1"/>
    <property type="match status" value="1"/>
</dbReference>
<feature type="domain" description="DRTGG" evidence="15">
    <location>
        <begin position="218"/>
        <end position="326"/>
    </location>
</feature>
<comment type="subcellular location">
    <subcellularLocation>
        <location evidence="2 13">Cytoplasm</location>
    </subcellularLocation>
</comment>
<keyword evidence="8 13" id="KW-0963">Cytoplasm</keyword>
<dbReference type="InterPro" id="IPR016475">
    <property type="entry name" value="P-Actrans_bac"/>
</dbReference>
<keyword evidence="17" id="KW-1185">Reference proteome</keyword>
<comment type="similarity">
    <text evidence="4 13">In the C-terminal section; belongs to the phosphate acetyltransferase and butyryltransferase family.</text>
</comment>
<dbReference type="Gene3D" id="3.40.50.300">
    <property type="entry name" value="P-loop containing nucleotide triphosphate hydrolases"/>
    <property type="match status" value="1"/>
</dbReference>
<comment type="catalytic activity">
    <reaction evidence="1 13">
        <text>acetyl-CoA + phosphate = acetyl phosphate + CoA</text>
        <dbReference type="Rhea" id="RHEA:19521"/>
        <dbReference type="ChEBI" id="CHEBI:22191"/>
        <dbReference type="ChEBI" id="CHEBI:43474"/>
        <dbReference type="ChEBI" id="CHEBI:57287"/>
        <dbReference type="ChEBI" id="CHEBI:57288"/>
        <dbReference type="EC" id="2.3.1.8"/>
    </reaction>
</comment>
<dbReference type="GO" id="GO:0005737">
    <property type="term" value="C:cytoplasm"/>
    <property type="evidence" value="ECO:0007669"/>
    <property type="project" value="UniProtKB-SubCell"/>
</dbReference>
<dbReference type="InterPro" id="IPR004614">
    <property type="entry name" value="P_AcTrfase"/>
</dbReference>
<keyword evidence="9 13" id="KW-0808">Transferase</keyword>
<dbReference type="Pfam" id="PF07085">
    <property type="entry name" value="DRTGG"/>
    <property type="match status" value="1"/>
</dbReference>
<evidence type="ECO:0000256" key="8">
    <source>
        <dbReference type="ARBA" id="ARBA00022490"/>
    </source>
</evidence>
<dbReference type="InterPro" id="IPR050500">
    <property type="entry name" value="Phos_Acetyltrans/Butyryltrans"/>
</dbReference>
<evidence type="ECO:0000256" key="3">
    <source>
        <dbReference type="ARBA" id="ARBA00004989"/>
    </source>
</evidence>
<evidence type="ECO:0000256" key="12">
    <source>
        <dbReference type="ARBA" id="ARBA00049955"/>
    </source>
</evidence>
<comment type="function">
    <text evidence="12 13">Involved in acetate metabolism.</text>
</comment>
<dbReference type="InterPro" id="IPR027417">
    <property type="entry name" value="P-loop_NTPase"/>
</dbReference>
<evidence type="ECO:0000256" key="11">
    <source>
        <dbReference type="ARBA" id="ARBA00031108"/>
    </source>
</evidence>
<evidence type="ECO:0000259" key="14">
    <source>
        <dbReference type="Pfam" id="PF01515"/>
    </source>
</evidence>
<protein>
    <recommendedName>
        <fullName evidence="7 13">Phosphate acetyltransferase</fullName>
        <ecNumber evidence="6 13">2.3.1.8</ecNumber>
    </recommendedName>
    <alternativeName>
        <fullName evidence="11 13">Phosphotransacetylase</fullName>
    </alternativeName>
</protein>
<evidence type="ECO:0000256" key="13">
    <source>
        <dbReference type="PIRNR" id="PIRNR006107"/>
    </source>
</evidence>
<dbReference type="EC" id="2.3.1.8" evidence="6 13"/>
<dbReference type="GO" id="GO:0008959">
    <property type="term" value="F:phosphate acetyltransferase activity"/>
    <property type="evidence" value="ECO:0007669"/>
    <property type="project" value="UniProtKB-EC"/>
</dbReference>
<dbReference type="AlphaFoldDB" id="A0A9N7LNB3"/>
<dbReference type="Gene3D" id="3.40.50.10950">
    <property type="match status" value="1"/>
</dbReference>
<dbReference type="Pfam" id="PF13500">
    <property type="entry name" value="AAA_26"/>
    <property type="match status" value="1"/>
</dbReference>
<keyword evidence="10 13" id="KW-0012">Acyltransferase</keyword>
<evidence type="ECO:0000313" key="16">
    <source>
        <dbReference type="EMBL" id="BDN80598.1"/>
    </source>
</evidence>
<comment type="similarity">
    <text evidence="5 13">In the N-terminal section; belongs to the CobB/CobQ family.</text>
</comment>
<reference evidence="16" key="1">
    <citation type="submission" date="2022-06" db="EMBL/GenBank/DDBJ databases">
        <title>Complete genome sequence of Mycobacterium pseudoshottsii NJB1907-Z4.</title>
        <authorList>
            <person name="Komine T."/>
            <person name="Fukano H."/>
            <person name="Wada S."/>
        </authorList>
    </citation>
    <scope>NUCLEOTIDE SEQUENCE</scope>
    <source>
        <strain evidence="16">NJB1907-Z4</strain>
    </source>
</reference>
<dbReference type="Gene3D" id="3.40.50.10750">
    <property type="entry name" value="Isocitrate/Isopropylmalate dehydrogenase-like"/>
    <property type="match status" value="1"/>
</dbReference>
<dbReference type="Gene3D" id="3.40.1390.20">
    <property type="entry name" value="HprK N-terminal domain-like"/>
    <property type="match status" value="1"/>
</dbReference>
<evidence type="ECO:0000256" key="4">
    <source>
        <dbReference type="ARBA" id="ARBA00008756"/>
    </source>
</evidence>
<dbReference type="NCBIfam" id="NF004167">
    <property type="entry name" value="PRK05632.1"/>
    <property type="match status" value="1"/>
</dbReference>
<dbReference type="Proteomes" id="UP001058626">
    <property type="component" value="Chromosome"/>
</dbReference>
<dbReference type="NCBIfam" id="TIGR00651">
    <property type="entry name" value="pta"/>
    <property type="match status" value="1"/>
</dbReference>
<dbReference type="PANTHER" id="PTHR43356:SF3">
    <property type="entry name" value="PHOSPHATE ACETYLTRANSFERASE"/>
    <property type="match status" value="1"/>
</dbReference>
<evidence type="ECO:0000256" key="5">
    <source>
        <dbReference type="ARBA" id="ARBA00009786"/>
    </source>
</evidence>
<dbReference type="EMBL" id="AP026367">
    <property type="protein sequence ID" value="BDN80598.1"/>
    <property type="molecule type" value="Genomic_DNA"/>
</dbReference>
<evidence type="ECO:0000313" key="17">
    <source>
        <dbReference type="Proteomes" id="UP001058626"/>
    </source>
</evidence>
<dbReference type="SUPFAM" id="SSF53659">
    <property type="entry name" value="Isocitrate/Isopropylmalate dehydrogenase-like"/>
    <property type="match status" value="1"/>
</dbReference>
<dbReference type="FunFam" id="3.40.50.10750:FF:000001">
    <property type="entry name" value="Phosphate acetyltransferase"/>
    <property type="match status" value="1"/>
</dbReference>
<dbReference type="InterPro" id="IPR028979">
    <property type="entry name" value="Ser_kin/Pase_Hpr-like_N_sf"/>
</dbReference>
<proteinExistence type="inferred from homology"/>
<comment type="pathway">
    <text evidence="3 13">Metabolic intermediate biosynthesis; acetyl-CoA biosynthesis; acetyl-CoA from acetate: step 2/2.</text>
</comment>
<evidence type="ECO:0000256" key="7">
    <source>
        <dbReference type="ARBA" id="ARBA00021528"/>
    </source>
</evidence>
<dbReference type="SUPFAM" id="SSF75138">
    <property type="entry name" value="HprK N-terminal domain-like"/>
    <property type="match status" value="1"/>
</dbReference>
<comment type="domain">
    <text evidence="13">The N-terminal region seems to be important for proper quaternary structure. The C-terminal region contains the substrate-binding site.</text>
</comment>
<organism evidence="16 17">
    <name type="scientific">Mycobacterium pseudoshottsii</name>
    <dbReference type="NCBI Taxonomy" id="265949"/>
    <lineage>
        <taxon>Bacteria</taxon>
        <taxon>Bacillati</taxon>
        <taxon>Actinomycetota</taxon>
        <taxon>Actinomycetes</taxon>
        <taxon>Mycobacteriales</taxon>
        <taxon>Mycobacteriaceae</taxon>
        <taxon>Mycobacterium</taxon>
        <taxon>Mycobacterium ulcerans group</taxon>
    </lineage>
</organism>
<dbReference type="InterPro" id="IPR010766">
    <property type="entry name" value="DRTGG"/>
</dbReference>
<dbReference type="InterPro" id="IPR002505">
    <property type="entry name" value="PTA_PTB"/>
</dbReference>
<gene>
    <name evidence="16" type="primary">pta</name>
    <name evidence="16" type="ORF">NJB1907Z4_C08130</name>
</gene>
<evidence type="ECO:0000256" key="10">
    <source>
        <dbReference type="ARBA" id="ARBA00023315"/>
    </source>
</evidence>
<sequence>MADQQVSTGSGATGIYIAAPEPESGKSTIALGILHRLAATVAKVGVFRPITRRGERRDYILELLLEQTTAGLSYEQCVGVTYQQLHDDLEAAIADIVAAYHAMADACDAVVIVGSDYTDVTTPTELSVNARIAVDLGAPVLLAVSAKGRDADQVSGVVAVCLAELAAQHAHTAAVVANRCEPAQLAAVGDALRAFAPPSYVLPEEQLLSAPTVSELEKSVNGTPISGDASLWGREVTSLLVAGMTADHVLERLRDGMAVITPGDRSDVVLAVASAHAAEGFPSLSCIVLNGGFELHPSIASLVAGLRLRLPIIGTDLGTFDTASAAATARGRVKATSQRKIDTALGLMDRYVDIEDLLAKLAIPIPTVTTPQMFMYRVQQQARSDRQRIVLPEGEDDRILKSAGRLLQRNVADLTILGDEAEIRLRAAELGVSLDSATVIDPRTSSLCNEFADQYAQLRKAKGITHEQAREIMNDATYFGTMLVYNGMADGMVSGAAHTTAHTVRPALQIIRTVPGVSTVSSIFLMCLPDRVLAYGDCAIIPNPTVEELADIAVCSARTAAQFGVEPRVAMLSYSTGASGSGADVDKVRAATELVRERDPQLMVEGPIQYDAAVDLSVAATKMRDSAVAGRATVLIFPDLNTGNNTYKAVQRSAGAVAIGPVLQGLRKPVNDLSRGALVEDIVNTVAITAIQAQGVHER</sequence>
<evidence type="ECO:0000256" key="6">
    <source>
        <dbReference type="ARBA" id="ARBA00012707"/>
    </source>
</evidence>
<evidence type="ECO:0000256" key="1">
    <source>
        <dbReference type="ARBA" id="ARBA00000705"/>
    </source>
</evidence>
<dbReference type="PANTHER" id="PTHR43356">
    <property type="entry name" value="PHOSPHATE ACETYLTRANSFERASE"/>
    <property type="match status" value="1"/>
</dbReference>
<evidence type="ECO:0000256" key="9">
    <source>
        <dbReference type="ARBA" id="ARBA00022679"/>
    </source>
</evidence>
<feature type="domain" description="Phosphate acetyl/butaryl transferase" evidence="14">
    <location>
        <begin position="373"/>
        <end position="690"/>
    </location>
</feature>
<evidence type="ECO:0000259" key="15">
    <source>
        <dbReference type="Pfam" id="PF07085"/>
    </source>
</evidence>
<dbReference type="Pfam" id="PF01515">
    <property type="entry name" value="PTA_PTB"/>
    <property type="match status" value="1"/>
</dbReference>
<evidence type="ECO:0000256" key="2">
    <source>
        <dbReference type="ARBA" id="ARBA00004496"/>
    </source>
</evidence>
<dbReference type="SUPFAM" id="SSF52540">
    <property type="entry name" value="P-loop containing nucleoside triphosphate hydrolases"/>
    <property type="match status" value="1"/>
</dbReference>
<dbReference type="InterPro" id="IPR042112">
    <property type="entry name" value="P_AcTrfase_dom2"/>
</dbReference>